<feature type="chain" id="PRO_5005518275" evidence="1">
    <location>
        <begin position="34"/>
        <end position="93"/>
    </location>
</feature>
<proteinExistence type="evidence at transcript level"/>
<evidence type="ECO:0000313" key="2">
    <source>
        <dbReference type="EMBL" id="JAA72086.1"/>
    </source>
</evidence>
<dbReference type="AlphaFoldDB" id="A0A0K8RLX1"/>
<sequence length="93" mass="10341">MPKSGRSFPMTASLKMIAVLLLLFVHSLEITSAGDPPISGDFSSLTPKCEQKVKEYIKTEIDGLLENPLRWKMVYVKKITMSKTAKLASYSFG</sequence>
<reference evidence="2" key="1">
    <citation type="submission" date="2012-12" db="EMBL/GenBank/DDBJ databases">
        <title>Identification and characterization of a phenylalanine ammonia-lyase gene family in Isatis indigotica Fort.</title>
        <authorList>
            <person name="Liu Q."/>
            <person name="Chen J."/>
            <person name="Zhou X."/>
            <person name="Di P."/>
            <person name="Xiao Y."/>
            <person name="Xuan H."/>
            <person name="Zhang L."/>
            <person name="Chen W."/>
        </authorList>
    </citation>
    <scope>NUCLEOTIDE SEQUENCE</scope>
    <source>
        <tissue evidence="2">Salivary gland</tissue>
    </source>
</reference>
<feature type="signal peptide" evidence="1">
    <location>
        <begin position="1"/>
        <end position="33"/>
    </location>
</feature>
<organism evidence="2">
    <name type="scientific">Ixodes ricinus</name>
    <name type="common">Common tick</name>
    <name type="synonym">Acarus ricinus</name>
    <dbReference type="NCBI Taxonomy" id="34613"/>
    <lineage>
        <taxon>Eukaryota</taxon>
        <taxon>Metazoa</taxon>
        <taxon>Ecdysozoa</taxon>
        <taxon>Arthropoda</taxon>
        <taxon>Chelicerata</taxon>
        <taxon>Arachnida</taxon>
        <taxon>Acari</taxon>
        <taxon>Parasitiformes</taxon>
        <taxon>Ixodida</taxon>
        <taxon>Ixodoidea</taxon>
        <taxon>Ixodidae</taxon>
        <taxon>Ixodinae</taxon>
        <taxon>Ixodes</taxon>
    </lineage>
</organism>
<protein>
    <submittedName>
        <fullName evidence="2">Putative salp15</fullName>
    </submittedName>
</protein>
<name>A0A0K8RLX1_IXORI</name>
<evidence type="ECO:0000256" key="1">
    <source>
        <dbReference type="SAM" id="SignalP"/>
    </source>
</evidence>
<dbReference type="EMBL" id="GADI01001722">
    <property type="protein sequence ID" value="JAA72086.1"/>
    <property type="molecule type" value="mRNA"/>
</dbReference>
<keyword evidence="1" id="KW-0732">Signal</keyword>
<accession>A0A0K8RLX1</accession>